<evidence type="ECO:0000256" key="4">
    <source>
        <dbReference type="ARBA" id="ARBA00023241"/>
    </source>
</evidence>
<evidence type="ECO:0000256" key="3">
    <source>
        <dbReference type="ARBA" id="ARBA00023002"/>
    </source>
</evidence>
<dbReference type="FunFam" id="3.40.50.720:FF:000085">
    <property type="entry name" value="Dihydroflavonol reductase"/>
    <property type="match status" value="1"/>
</dbReference>
<dbReference type="PANTHER" id="PTHR10366:SF852">
    <property type="entry name" value="CINNAMOYL-COA REDUCTASE CAD2"/>
    <property type="match status" value="1"/>
</dbReference>
<comment type="catalytic activity">
    <reaction evidence="12">
        <text>(2S)-flavan-4-ol + NADP(+) = (2S)-flavanone + NADPH + H(+)</text>
        <dbReference type="Rhea" id="RHEA:11228"/>
        <dbReference type="ChEBI" id="CHEBI:15378"/>
        <dbReference type="ChEBI" id="CHEBI:15605"/>
        <dbReference type="ChEBI" id="CHEBI:15606"/>
        <dbReference type="ChEBI" id="CHEBI:57783"/>
        <dbReference type="ChEBI" id="CHEBI:58349"/>
        <dbReference type="EC" id="1.1.1.234"/>
    </reaction>
</comment>
<dbReference type="AlphaFoldDB" id="A0ABD3EG21"/>
<dbReference type="EMBL" id="JAVIJP010000005">
    <property type="protein sequence ID" value="KAL3653363.1"/>
    <property type="molecule type" value="Genomic_DNA"/>
</dbReference>
<protein>
    <recommendedName>
        <fullName evidence="9">Dihydroflavonol 4-reductase</fullName>
        <ecNumber evidence="8">1.1.1.219</ecNumber>
        <ecNumber evidence="7">1.1.1.234</ecNumber>
    </recommendedName>
    <alternativeName>
        <fullName evidence="11">Dihydrokaempferol 4-reductase</fullName>
    </alternativeName>
    <alternativeName>
        <fullName evidence="10">Flavanone 4-reductase</fullName>
    </alternativeName>
</protein>
<organism evidence="15 16">
    <name type="scientific">Castilleja foliolosa</name>
    <dbReference type="NCBI Taxonomy" id="1961234"/>
    <lineage>
        <taxon>Eukaryota</taxon>
        <taxon>Viridiplantae</taxon>
        <taxon>Streptophyta</taxon>
        <taxon>Embryophyta</taxon>
        <taxon>Tracheophyta</taxon>
        <taxon>Spermatophyta</taxon>
        <taxon>Magnoliopsida</taxon>
        <taxon>eudicotyledons</taxon>
        <taxon>Gunneridae</taxon>
        <taxon>Pentapetalae</taxon>
        <taxon>asterids</taxon>
        <taxon>lamiids</taxon>
        <taxon>Lamiales</taxon>
        <taxon>Orobanchaceae</taxon>
        <taxon>Pedicularideae</taxon>
        <taxon>Castillejinae</taxon>
        <taxon>Castilleja</taxon>
    </lineage>
</organism>
<evidence type="ECO:0000256" key="12">
    <source>
        <dbReference type="ARBA" id="ARBA00048870"/>
    </source>
</evidence>
<evidence type="ECO:0000256" key="10">
    <source>
        <dbReference type="ARBA" id="ARBA00042087"/>
    </source>
</evidence>
<evidence type="ECO:0000256" key="2">
    <source>
        <dbReference type="ARBA" id="ARBA00022857"/>
    </source>
</evidence>
<comment type="caution">
    <text evidence="15">The sequence shown here is derived from an EMBL/GenBank/DDBJ whole genome shotgun (WGS) entry which is preliminary data.</text>
</comment>
<dbReference type="Proteomes" id="UP001632038">
    <property type="component" value="Unassembled WGS sequence"/>
</dbReference>
<accession>A0ABD3EG21</accession>
<comment type="pathway">
    <text evidence="1">Pigment biosynthesis; anthocyanin biosynthesis.</text>
</comment>
<evidence type="ECO:0000256" key="11">
    <source>
        <dbReference type="ARBA" id="ARBA00042831"/>
    </source>
</evidence>
<proteinExistence type="inferred from homology"/>
<evidence type="ECO:0000259" key="14">
    <source>
        <dbReference type="Pfam" id="PF01370"/>
    </source>
</evidence>
<evidence type="ECO:0000256" key="6">
    <source>
        <dbReference type="ARBA" id="ARBA00037100"/>
    </source>
</evidence>
<dbReference type="Gene3D" id="3.40.50.720">
    <property type="entry name" value="NAD(P)-binding Rossmann-like Domain"/>
    <property type="match status" value="1"/>
</dbReference>
<dbReference type="InterPro" id="IPR050425">
    <property type="entry name" value="NAD(P)_dehydrat-like"/>
</dbReference>
<keyword evidence="16" id="KW-1185">Reference proteome</keyword>
<dbReference type="EC" id="1.1.1.219" evidence="8"/>
<evidence type="ECO:0000256" key="13">
    <source>
        <dbReference type="ARBA" id="ARBA00049132"/>
    </source>
</evidence>
<dbReference type="Pfam" id="PF01370">
    <property type="entry name" value="Epimerase"/>
    <property type="match status" value="1"/>
</dbReference>
<evidence type="ECO:0000313" key="15">
    <source>
        <dbReference type="EMBL" id="KAL3653363.1"/>
    </source>
</evidence>
<keyword evidence="3" id="KW-0560">Oxidoreductase</keyword>
<dbReference type="EC" id="1.1.1.234" evidence="7"/>
<comment type="function">
    <text evidence="6">Bifunctional enzyme involved in flavonoid metabolism.</text>
</comment>
<evidence type="ECO:0000256" key="7">
    <source>
        <dbReference type="ARBA" id="ARBA00039055"/>
    </source>
</evidence>
<dbReference type="GO" id="GO:0009813">
    <property type="term" value="P:flavonoid biosynthetic process"/>
    <property type="evidence" value="ECO:0007669"/>
    <property type="project" value="UniProtKB-KW"/>
</dbReference>
<dbReference type="GO" id="GO:0045552">
    <property type="term" value="F:dihydroflavanol 4-reductase activity"/>
    <property type="evidence" value="ECO:0007669"/>
    <property type="project" value="UniProtKB-EC"/>
</dbReference>
<reference evidence="16" key="1">
    <citation type="journal article" date="2024" name="IScience">
        <title>Strigolactones Initiate the Formation of Haustorium-like Structures in Castilleja.</title>
        <authorList>
            <person name="Buerger M."/>
            <person name="Peterson D."/>
            <person name="Chory J."/>
        </authorList>
    </citation>
    <scope>NUCLEOTIDE SEQUENCE [LARGE SCALE GENOMIC DNA]</scope>
</reference>
<evidence type="ECO:0000256" key="5">
    <source>
        <dbReference type="ARBA" id="ARBA00023445"/>
    </source>
</evidence>
<keyword evidence="2" id="KW-0521">NADP</keyword>
<feature type="domain" description="NAD-dependent epimerase/dehydratase" evidence="14">
    <location>
        <begin position="6"/>
        <end position="254"/>
    </location>
</feature>
<dbReference type="InterPro" id="IPR036291">
    <property type="entry name" value="NAD(P)-bd_dom_sf"/>
</dbReference>
<evidence type="ECO:0000256" key="8">
    <source>
        <dbReference type="ARBA" id="ARBA00039057"/>
    </source>
</evidence>
<comment type="similarity">
    <text evidence="5">Belongs to the NAD(P)-dependent epimerase/dehydratase family. Dihydroflavonol-4-reductase subfamily.</text>
</comment>
<evidence type="ECO:0000256" key="1">
    <source>
        <dbReference type="ARBA" id="ARBA00004935"/>
    </source>
</evidence>
<name>A0ABD3EG21_9LAMI</name>
<dbReference type="PANTHER" id="PTHR10366">
    <property type="entry name" value="NAD DEPENDENT EPIMERASE/DEHYDRATASE"/>
    <property type="match status" value="1"/>
</dbReference>
<dbReference type="InterPro" id="IPR001509">
    <property type="entry name" value="Epimerase_deHydtase"/>
</dbReference>
<dbReference type="SUPFAM" id="SSF51735">
    <property type="entry name" value="NAD(P)-binding Rossmann-fold domains"/>
    <property type="match status" value="1"/>
</dbReference>
<sequence length="332" mass="36967">MATKTVCVTGGSGYIASWLIKELLHRGYTVKASVRYPDDPNKTQHLLSLDGARERLQLFKADLLEEGSFDSAIAACDGVFHCASPFFFQTSNPQVVPYTSSDQEELIDPAVKGTINVLRSCAKAPSVRRVILTSSEAAIAFNGTPRTSDTVIDETWWTDPDNCRVKQMWYLLSKRLAEGAAWEFAKEKGIDLVSINPCCVIGPMLQPTLNTSCGQILSFINGAETYPNTAYGWVHVKDVVDAHILAYEKPEANGRYYIVERCARPFDLVQILRQLYPHFKFPEKCADGKPLVPNYQVNTDKAKKLGVVFTPLKQALNDTVESLKEKGFFEEA</sequence>
<evidence type="ECO:0000313" key="16">
    <source>
        <dbReference type="Proteomes" id="UP001632038"/>
    </source>
</evidence>
<comment type="catalytic activity">
    <reaction evidence="13">
        <text>a (2R,3S,4S)-leucoanthocyanidin + NADP(+) = a (2R,3R)-dihydroflavonol + NADPH + H(+)</text>
        <dbReference type="Rhea" id="RHEA:54444"/>
        <dbReference type="ChEBI" id="CHEBI:15378"/>
        <dbReference type="ChEBI" id="CHEBI:57783"/>
        <dbReference type="ChEBI" id="CHEBI:58349"/>
        <dbReference type="ChEBI" id="CHEBI:138176"/>
        <dbReference type="ChEBI" id="CHEBI:138188"/>
        <dbReference type="EC" id="1.1.1.219"/>
    </reaction>
</comment>
<gene>
    <name evidence="15" type="ORF">CASFOL_003044</name>
</gene>
<evidence type="ECO:0000256" key="9">
    <source>
        <dbReference type="ARBA" id="ARBA00039963"/>
    </source>
</evidence>
<keyword evidence="4" id="KW-0284">Flavonoid biosynthesis</keyword>
<dbReference type="CDD" id="cd08958">
    <property type="entry name" value="FR_SDR_e"/>
    <property type="match status" value="1"/>
</dbReference>
<dbReference type="GO" id="GO:0047890">
    <property type="term" value="F:flavanone 4-reductase activity"/>
    <property type="evidence" value="ECO:0007669"/>
    <property type="project" value="UniProtKB-EC"/>
</dbReference>